<dbReference type="RefSeq" id="WP_072719705.1">
    <property type="nucleotide sequence ID" value="NZ_LN889802.1"/>
</dbReference>
<feature type="domain" description="Sodium/calcium exchanger membrane region" evidence="10">
    <location>
        <begin position="28"/>
        <end position="182"/>
    </location>
</feature>
<evidence type="ECO:0000313" key="11">
    <source>
        <dbReference type="EMBL" id="CUR33043.1"/>
    </source>
</evidence>
<reference evidence="12" key="1">
    <citation type="submission" date="2015-10" db="EMBL/GenBank/DDBJ databases">
        <authorList>
            <person name="Regsiter A."/>
            <person name="william w."/>
        </authorList>
    </citation>
    <scope>NUCLEOTIDE SEQUENCE [LARGE SCALE GENOMIC DNA]</scope>
</reference>
<dbReference type="InterPro" id="IPR044880">
    <property type="entry name" value="NCX_ion-bd_dom_sf"/>
</dbReference>
<dbReference type="GO" id="GO:0016020">
    <property type="term" value="C:membrane"/>
    <property type="evidence" value="ECO:0007669"/>
    <property type="project" value="InterPro"/>
</dbReference>
<keyword evidence="8 9" id="KW-0472">Membrane</keyword>
<dbReference type="InterPro" id="IPR004798">
    <property type="entry name" value="CAX-like"/>
</dbReference>
<sequence length="371" mass="38983">MLNTKTLLSTLLIFVPISIAAHFFEWGSTIVFITSALAIIPLAGWMGTATEEIAVVLGPNLGGLLNATFGNATELIIGIVALNAGLVDVVKSSLVGSIMGNLLLVMGLSMFLGGLRFKEQQFQPVIARLNASAMNLAVIAILVPTAVDVTSIGIQEPTMQTLSAAVAIVLITVYILTLLFSMKTHSYLYDVGVAENDADGQITPEEAGHEAEKVNLKLWIGVLLLATLTVAFESELLVGTLEEATNNLGLTALFTGVILVPIIGNAAEHATAVTVAMKDKMDLSVSVALGSSLQIALFVAPVLVLAGWILGKPMDLNFNPFELIAVAVSVLIANSVSSDGRSDWLEGVLLLAAYTVLGIAFYFHPIIEGIG</sequence>
<evidence type="ECO:0000256" key="5">
    <source>
        <dbReference type="ARBA" id="ARBA00022837"/>
    </source>
</evidence>
<keyword evidence="6 9" id="KW-1133">Transmembrane helix</keyword>
<feature type="transmembrane region" description="Helical" evidence="9">
    <location>
        <begin position="159"/>
        <end position="180"/>
    </location>
</feature>
<dbReference type="EMBL" id="CZDF01000156">
    <property type="protein sequence ID" value="CUR33043.1"/>
    <property type="molecule type" value="Genomic_DNA"/>
</dbReference>
<feature type="transmembrane region" description="Helical" evidence="9">
    <location>
        <begin position="247"/>
        <end position="267"/>
    </location>
</feature>
<dbReference type="Proteomes" id="UP000184315">
    <property type="component" value="Unassembled WGS sequence"/>
</dbReference>
<keyword evidence="5 9" id="KW-0106">Calcium</keyword>
<dbReference type="GO" id="GO:0006874">
    <property type="term" value="P:intracellular calcium ion homeostasis"/>
    <property type="evidence" value="ECO:0007669"/>
    <property type="project" value="TreeGrafter"/>
</dbReference>
<evidence type="ECO:0000256" key="3">
    <source>
        <dbReference type="ARBA" id="ARBA00022568"/>
    </source>
</evidence>
<dbReference type="Gene3D" id="1.20.1420.30">
    <property type="entry name" value="NCX, central ion-binding region"/>
    <property type="match status" value="1"/>
</dbReference>
<evidence type="ECO:0000256" key="4">
    <source>
        <dbReference type="ARBA" id="ARBA00022692"/>
    </source>
</evidence>
<evidence type="ECO:0000256" key="8">
    <source>
        <dbReference type="ARBA" id="ARBA00023136"/>
    </source>
</evidence>
<keyword evidence="4 9" id="KW-0812">Transmembrane</keyword>
<evidence type="ECO:0000256" key="6">
    <source>
        <dbReference type="ARBA" id="ARBA00022989"/>
    </source>
</evidence>
<feature type="domain" description="Sodium/calcium exchanger membrane region" evidence="10">
    <location>
        <begin position="220"/>
        <end position="358"/>
    </location>
</feature>
<dbReference type="AlphaFoldDB" id="A0A1J1LKN5"/>
<feature type="transmembrane region" description="Helical" evidence="9">
    <location>
        <begin position="61"/>
        <end position="82"/>
    </location>
</feature>
<protein>
    <recommendedName>
        <fullName evidence="9">Ca(2+)/H(+) antiporter</fullName>
    </recommendedName>
</protein>
<dbReference type="NCBIfam" id="TIGR00846">
    <property type="entry name" value="caca2"/>
    <property type="match status" value="1"/>
</dbReference>
<comment type="similarity">
    <text evidence="9">Belongs to the Ca(2+):cation antiporter (CaCA) (TC 2.A.19) family.</text>
</comment>
<comment type="caution">
    <text evidence="9">Lacks conserved residue(s) required for the propagation of feature annotation.</text>
</comment>
<dbReference type="InterPro" id="IPR004713">
    <property type="entry name" value="CaH_exchang"/>
</dbReference>
<evidence type="ECO:0000313" key="12">
    <source>
        <dbReference type="Proteomes" id="UP000184315"/>
    </source>
</evidence>
<dbReference type="GO" id="GO:0015369">
    <property type="term" value="F:calcium:proton antiporter activity"/>
    <property type="evidence" value="ECO:0007669"/>
    <property type="project" value="UniProtKB-UniRule"/>
</dbReference>
<accession>A0A1J1LKN5</accession>
<evidence type="ECO:0000256" key="1">
    <source>
        <dbReference type="ARBA" id="ARBA00004127"/>
    </source>
</evidence>
<dbReference type="PANTHER" id="PTHR31503:SF22">
    <property type="entry name" value="VACUOLAR CALCIUM ION TRANSPORTER"/>
    <property type="match status" value="1"/>
</dbReference>
<evidence type="ECO:0000256" key="7">
    <source>
        <dbReference type="ARBA" id="ARBA00023065"/>
    </source>
</evidence>
<organism evidence="11 12">
    <name type="scientific">Planktothrix tepida PCC 9214</name>
    <dbReference type="NCBI Taxonomy" id="671072"/>
    <lineage>
        <taxon>Bacteria</taxon>
        <taxon>Bacillati</taxon>
        <taxon>Cyanobacteriota</taxon>
        <taxon>Cyanophyceae</taxon>
        <taxon>Oscillatoriophycideae</taxon>
        <taxon>Oscillatoriales</taxon>
        <taxon>Microcoleaceae</taxon>
        <taxon>Planktothrix</taxon>
    </lineage>
</organism>
<keyword evidence="3 9" id="KW-0109">Calcium transport</keyword>
<keyword evidence="7 9" id="KW-0406">Ion transport</keyword>
<feature type="transmembrane region" description="Helical" evidence="9">
    <location>
        <begin position="30"/>
        <end position="49"/>
    </location>
</feature>
<feature type="transmembrane region" description="Helical" evidence="9">
    <location>
        <begin position="94"/>
        <end position="113"/>
    </location>
</feature>
<evidence type="ECO:0000256" key="9">
    <source>
        <dbReference type="RuleBase" id="RU365028"/>
    </source>
</evidence>
<dbReference type="OrthoDB" id="9776105at2"/>
<keyword evidence="12" id="KW-1185">Reference proteome</keyword>
<dbReference type="InterPro" id="IPR004837">
    <property type="entry name" value="NaCa_Exmemb"/>
</dbReference>
<keyword evidence="9" id="KW-0050">Antiport</keyword>
<proteinExistence type="inferred from homology"/>
<dbReference type="NCBIfam" id="TIGR00378">
    <property type="entry name" value="cax"/>
    <property type="match status" value="1"/>
</dbReference>
<feature type="transmembrane region" description="Helical" evidence="9">
    <location>
        <begin position="218"/>
        <end position="241"/>
    </location>
</feature>
<dbReference type="STRING" id="671072.PL9214500290"/>
<dbReference type="GO" id="GO:0012505">
    <property type="term" value="C:endomembrane system"/>
    <property type="evidence" value="ECO:0007669"/>
    <property type="project" value="UniProtKB-SubCell"/>
</dbReference>
<evidence type="ECO:0000256" key="2">
    <source>
        <dbReference type="ARBA" id="ARBA00022448"/>
    </source>
</evidence>
<comment type="function">
    <text evidence="9">Ca(+)/H(+) antiporter that extrudes calcium in exchange for external protons.</text>
</comment>
<feature type="transmembrane region" description="Helical" evidence="9">
    <location>
        <begin position="348"/>
        <end position="367"/>
    </location>
</feature>
<feature type="transmembrane region" description="Helical" evidence="9">
    <location>
        <begin position="316"/>
        <end position="336"/>
    </location>
</feature>
<keyword evidence="2 9" id="KW-0813">Transport</keyword>
<dbReference type="Pfam" id="PF01699">
    <property type="entry name" value="Na_Ca_ex"/>
    <property type="match status" value="2"/>
</dbReference>
<feature type="transmembrane region" description="Helical" evidence="9">
    <location>
        <begin position="125"/>
        <end position="147"/>
    </location>
</feature>
<dbReference type="PANTHER" id="PTHR31503">
    <property type="entry name" value="VACUOLAR CALCIUM ION TRANSPORTER"/>
    <property type="match status" value="1"/>
</dbReference>
<feature type="transmembrane region" description="Helical" evidence="9">
    <location>
        <begin position="287"/>
        <end position="310"/>
    </location>
</feature>
<comment type="subcellular location">
    <subcellularLocation>
        <location evidence="1">Endomembrane system</location>
        <topology evidence="1">Multi-pass membrane protein</topology>
    </subcellularLocation>
</comment>
<gene>
    <name evidence="11" type="primary">VCX</name>
    <name evidence="11" type="ORF">PL9214500290</name>
</gene>
<name>A0A1J1LKN5_9CYAN</name>
<evidence type="ECO:0000259" key="10">
    <source>
        <dbReference type="Pfam" id="PF01699"/>
    </source>
</evidence>